<dbReference type="InterPro" id="IPR033709">
    <property type="entry name" value="Anticodon_Ile_ABEc"/>
</dbReference>
<comment type="subunit">
    <text evidence="4 15">Monomer.</text>
</comment>
<evidence type="ECO:0000256" key="15">
    <source>
        <dbReference type="HAMAP-Rule" id="MF_02003"/>
    </source>
</evidence>
<evidence type="ECO:0000256" key="11">
    <source>
        <dbReference type="ARBA" id="ARBA00022917"/>
    </source>
</evidence>
<dbReference type="FunFam" id="3.40.50.620:FF:000063">
    <property type="entry name" value="Isoleucine--tRNA ligase"/>
    <property type="match status" value="1"/>
</dbReference>
<dbReference type="EMBL" id="PCSD01000051">
    <property type="protein sequence ID" value="PIP33803.1"/>
    <property type="molecule type" value="Genomic_DNA"/>
</dbReference>
<keyword evidence="7 15" id="KW-0479">Metal-binding</keyword>
<dbReference type="InterPro" id="IPR023586">
    <property type="entry name" value="Ile-tRNA-ligase_type2"/>
</dbReference>
<name>A0A2G9ZKU1_9BACT</name>
<comment type="domain">
    <text evidence="15">IleRS has two distinct active sites: one for aminoacylation and one for editing. The misactivated valine is translocated from the active site to the editing site, which sterically excludes the correctly activated isoleucine. The single editing site contains two valyl binding pockets, one specific for each substrate (Val-AMP or Val-tRNA(Ile)).</text>
</comment>
<feature type="domain" description="Methionyl/Valyl/Leucyl/Isoleucyl-tRNA synthetase anticodon-binding" evidence="17">
    <location>
        <begin position="693"/>
        <end position="842"/>
    </location>
</feature>
<keyword evidence="9 15" id="KW-0862">Zinc</keyword>
<dbReference type="SUPFAM" id="SSF50677">
    <property type="entry name" value="ValRS/IleRS/LeuRS editing domain"/>
    <property type="match status" value="1"/>
</dbReference>
<dbReference type="GO" id="GO:0008270">
    <property type="term" value="F:zinc ion binding"/>
    <property type="evidence" value="ECO:0007669"/>
    <property type="project" value="UniProtKB-UniRule"/>
</dbReference>
<reference evidence="18 19" key="1">
    <citation type="submission" date="2017-09" db="EMBL/GenBank/DDBJ databases">
        <title>Depth-based differentiation of microbial function through sediment-hosted aquifers and enrichment of novel symbionts in the deep terrestrial subsurface.</title>
        <authorList>
            <person name="Probst A.J."/>
            <person name="Ladd B."/>
            <person name="Jarett J.K."/>
            <person name="Geller-Mcgrath D.E."/>
            <person name="Sieber C.M."/>
            <person name="Emerson J.B."/>
            <person name="Anantharaman K."/>
            <person name="Thomas B.C."/>
            <person name="Malmstrom R."/>
            <person name="Stieglmeier M."/>
            <person name="Klingl A."/>
            <person name="Woyke T."/>
            <person name="Ryan C.M."/>
            <person name="Banfield J.F."/>
        </authorList>
    </citation>
    <scope>NUCLEOTIDE SEQUENCE [LARGE SCALE GENOMIC DNA]</scope>
    <source>
        <strain evidence="18">CG23_combo_of_CG06-09_8_20_14_all_49_15</strain>
    </source>
</reference>
<feature type="short sequence motif" description="'KMSKS' region" evidence="15">
    <location>
        <begin position="606"/>
        <end position="610"/>
    </location>
</feature>
<evidence type="ECO:0000256" key="10">
    <source>
        <dbReference type="ARBA" id="ARBA00022840"/>
    </source>
</evidence>
<organism evidence="18 19">
    <name type="scientific">Candidatus Falkowbacteria bacterium CG23_combo_of_CG06-09_8_20_14_all_49_15</name>
    <dbReference type="NCBI Taxonomy" id="1974572"/>
    <lineage>
        <taxon>Bacteria</taxon>
        <taxon>Candidatus Falkowiibacteriota</taxon>
    </lineage>
</organism>
<dbReference type="InterPro" id="IPR002301">
    <property type="entry name" value="Ile-tRNA-ligase"/>
</dbReference>
<keyword evidence="12 15" id="KW-0030">Aminoacyl-tRNA synthetase</keyword>
<evidence type="ECO:0000313" key="18">
    <source>
        <dbReference type="EMBL" id="PIP33803.1"/>
    </source>
</evidence>
<evidence type="ECO:0000259" key="16">
    <source>
        <dbReference type="Pfam" id="PF00133"/>
    </source>
</evidence>
<comment type="function">
    <text evidence="13 15">Catalyzes the attachment of isoleucine to tRNA(Ile). As IleRS can inadvertently accommodate and process structurally similar amino acids such as valine, to avoid such errors it has two additional distinct tRNA(Ile)-dependent editing activities. One activity is designated as 'pretransfer' editing and involves the hydrolysis of activated Val-AMP. The other activity is designated 'posttransfer' editing and involves deacylation of mischarged Val-tRNA(Ile).</text>
</comment>
<dbReference type="GO" id="GO:0005737">
    <property type="term" value="C:cytoplasm"/>
    <property type="evidence" value="ECO:0007669"/>
    <property type="project" value="UniProtKB-SubCell"/>
</dbReference>
<evidence type="ECO:0000256" key="12">
    <source>
        <dbReference type="ARBA" id="ARBA00023146"/>
    </source>
</evidence>
<dbReference type="SUPFAM" id="SSF47323">
    <property type="entry name" value="Anticodon-binding domain of a subclass of class I aminoacyl-tRNA synthetases"/>
    <property type="match status" value="2"/>
</dbReference>
<evidence type="ECO:0000256" key="13">
    <source>
        <dbReference type="ARBA" id="ARBA00025217"/>
    </source>
</evidence>
<dbReference type="InterPro" id="IPR014729">
    <property type="entry name" value="Rossmann-like_a/b/a_fold"/>
</dbReference>
<dbReference type="PANTHER" id="PTHR42780">
    <property type="entry name" value="SOLEUCYL-TRNA SYNTHETASE"/>
    <property type="match status" value="1"/>
</dbReference>
<dbReference type="Gene3D" id="3.40.50.620">
    <property type="entry name" value="HUPs"/>
    <property type="match status" value="2"/>
</dbReference>
<evidence type="ECO:0000256" key="6">
    <source>
        <dbReference type="ARBA" id="ARBA00022598"/>
    </source>
</evidence>
<evidence type="ECO:0000259" key="17">
    <source>
        <dbReference type="Pfam" id="PF08264"/>
    </source>
</evidence>
<feature type="short sequence motif" description="'HIGH' region" evidence="15">
    <location>
        <begin position="49"/>
        <end position="59"/>
    </location>
</feature>
<keyword evidence="8 15" id="KW-0547">Nucleotide-binding</keyword>
<sequence>MAEAKKQTKNIYVQREEAVLDFWDKAETFRRSVDKDAPAGDYVFYDGPPFGTGEPHYGHLLSSIAKDVVPRYFTMRGYRVERRWGWDCHGLPIENIIEKEMGISGKKEIEQIGIAKFNEACRARVLAFAAVWETMIRRIGRWVEFKNSYKTMDRDFMESVWWGFKELWQKGLVYEGRRVLLYCPRCETPISNFEVAMDNSYKDIKETSVYVKFKLKNPEQLGAKQPTYILAWTTTPWTLPANVALAVGADIKYSLVRPDSPGGANELLIVAAERLAVLSTKYEIIKELTGQDLVGLDYEPLYESPALAATGQRAHYVAAADFVTTTDGTGIVHTAVVYGEDDYNLGQKLGLPVVPVLDEKGVFNSNIPQFAGVYFKKADALVIKNLSARQLLYKTEEIVHSYPHCHRCDTQLFYNAIPALFINIARLRSDLLKQNENIHWYPAHLKNGRFRLGVEQAPDWNISRNRYFATPIPIWACGQCGHREIIGSVSELEAKSGQSDLRDIHRHFIDDLRWPCPRCGQPVQRIKEVFDCWVESGSMSFAQHHYPFANREKFQNNFPAQYISEYISQTRAWFYVMHVLSTALFQKNCFEHCAATGVILNDKGEKMSKSKKNFPDPWKVINEFGADTLRFYLMSSTLMHAENLFFNEQDLRDVFRQNIMILGNIYEFYRLYAPAGSSPQDSYTPPASASVLDQWLLIRLHELTREVTASMENYDLPRASRPITDFINDFSTWYLRRSRERLKTGEDADRAAALATMRYVLLVLAKIMAPFLPMTAEWLWQKITGWDFHNMEKSVHLESWPELGPAPQATEEIIRQTRLAREIIELGLSARDQANLKVRQPLARLTVRGSSLDAPYVGLIQAEVNVLAVVWQVGDQLSVELDTNITPALKLAGLKRELVRQINAQRKKANLTINDRITVKVSTNSADTRDALEKYSEQIKKETLADELTVDALTGGEELARIGAEEASIMIIKI</sequence>
<dbReference type="GO" id="GO:0006428">
    <property type="term" value="P:isoleucyl-tRNA aminoacylation"/>
    <property type="evidence" value="ECO:0007669"/>
    <property type="project" value="UniProtKB-UniRule"/>
</dbReference>
<dbReference type="InterPro" id="IPR009080">
    <property type="entry name" value="tRNAsynth_Ia_anticodon-bd"/>
</dbReference>
<evidence type="ECO:0000256" key="7">
    <source>
        <dbReference type="ARBA" id="ARBA00022723"/>
    </source>
</evidence>
<evidence type="ECO:0000256" key="2">
    <source>
        <dbReference type="ARBA" id="ARBA00004496"/>
    </source>
</evidence>
<dbReference type="Pfam" id="PF08264">
    <property type="entry name" value="Anticodon_1"/>
    <property type="match status" value="1"/>
</dbReference>
<evidence type="ECO:0000256" key="8">
    <source>
        <dbReference type="ARBA" id="ARBA00022741"/>
    </source>
</evidence>
<dbReference type="AlphaFoldDB" id="A0A2G9ZKU1"/>
<dbReference type="InterPro" id="IPR002300">
    <property type="entry name" value="aa-tRNA-synth_Ia"/>
</dbReference>
<dbReference type="GO" id="GO:0004822">
    <property type="term" value="F:isoleucine-tRNA ligase activity"/>
    <property type="evidence" value="ECO:0007669"/>
    <property type="project" value="UniProtKB-UniRule"/>
</dbReference>
<feature type="binding site" evidence="15">
    <location>
        <position position="609"/>
    </location>
    <ligand>
        <name>ATP</name>
        <dbReference type="ChEBI" id="CHEBI:30616"/>
    </ligand>
</feature>
<dbReference type="HAMAP" id="MF_02003">
    <property type="entry name" value="Ile_tRNA_synth_type2"/>
    <property type="match status" value="1"/>
</dbReference>
<dbReference type="NCBIfam" id="TIGR00392">
    <property type="entry name" value="ileS"/>
    <property type="match status" value="1"/>
</dbReference>
<keyword evidence="10 15" id="KW-0067">ATP-binding</keyword>
<dbReference type="InterPro" id="IPR009008">
    <property type="entry name" value="Val/Leu/Ile-tRNA-synth_edit"/>
</dbReference>
<dbReference type="GO" id="GO:0000049">
    <property type="term" value="F:tRNA binding"/>
    <property type="evidence" value="ECO:0007669"/>
    <property type="project" value="InterPro"/>
</dbReference>
<dbReference type="PRINTS" id="PR00984">
    <property type="entry name" value="TRNASYNTHILE"/>
</dbReference>
<keyword evidence="6 15" id="KW-0436">Ligase</keyword>
<dbReference type="PROSITE" id="PS00178">
    <property type="entry name" value="AA_TRNA_LIGASE_I"/>
    <property type="match status" value="1"/>
</dbReference>
<comment type="catalytic activity">
    <reaction evidence="14 15">
        <text>tRNA(Ile) + L-isoleucine + ATP = L-isoleucyl-tRNA(Ile) + AMP + diphosphate</text>
        <dbReference type="Rhea" id="RHEA:11060"/>
        <dbReference type="Rhea" id="RHEA-COMP:9666"/>
        <dbReference type="Rhea" id="RHEA-COMP:9695"/>
        <dbReference type="ChEBI" id="CHEBI:30616"/>
        <dbReference type="ChEBI" id="CHEBI:33019"/>
        <dbReference type="ChEBI" id="CHEBI:58045"/>
        <dbReference type="ChEBI" id="CHEBI:78442"/>
        <dbReference type="ChEBI" id="CHEBI:78528"/>
        <dbReference type="ChEBI" id="CHEBI:456215"/>
        <dbReference type="EC" id="6.1.1.5"/>
    </reaction>
</comment>
<accession>A0A2G9ZKU1</accession>
<dbReference type="Gene3D" id="1.10.730.10">
    <property type="entry name" value="Isoleucyl-tRNA Synthetase, Domain 1"/>
    <property type="match status" value="1"/>
</dbReference>
<dbReference type="Proteomes" id="UP000230729">
    <property type="component" value="Unassembled WGS sequence"/>
</dbReference>
<dbReference type="SUPFAM" id="SSF52374">
    <property type="entry name" value="Nucleotidylyl transferase"/>
    <property type="match status" value="1"/>
</dbReference>
<dbReference type="EC" id="6.1.1.5" evidence="15"/>
<dbReference type="PANTHER" id="PTHR42780:SF1">
    <property type="entry name" value="ISOLEUCINE--TRNA LIGASE, CYTOPLASMIC"/>
    <property type="match status" value="1"/>
</dbReference>
<evidence type="ECO:0000256" key="3">
    <source>
        <dbReference type="ARBA" id="ARBA00007078"/>
    </source>
</evidence>
<comment type="cofactor">
    <cofactor evidence="1 15">
        <name>Zn(2+)</name>
        <dbReference type="ChEBI" id="CHEBI:29105"/>
    </cofactor>
</comment>
<protein>
    <recommendedName>
        <fullName evidence="15">Isoleucine--tRNA ligase</fullName>
        <ecNumber evidence="15">6.1.1.5</ecNumber>
    </recommendedName>
    <alternativeName>
        <fullName evidence="15">Isoleucyl-tRNA synthetase</fullName>
        <shortName evidence="15">IleRS</shortName>
    </alternativeName>
</protein>
<evidence type="ECO:0000313" key="19">
    <source>
        <dbReference type="Proteomes" id="UP000230729"/>
    </source>
</evidence>
<dbReference type="CDD" id="cd07961">
    <property type="entry name" value="Anticodon_Ia_Ile_ABEc"/>
    <property type="match status" value="1"/>
</dbReference>
<evidence type="ECO:0000256" key="9">
    <source>
        <dbReference type="ARBA" id="ARBA00022833"/>
    </source>
</evidence>
<feature type="domain" description="Aminoacyl-tRNA synthetase class Ia" evidence="16">
    <location>
        <begin position="19"/>
        <end position="644"/>
    </location>
</feature>
<dbReference type="InterPro" id="IPR013155">
    <property type="entry name" value="M/V/L/I-tRNA-synth_anticd-bd"/>
</dbReference>
<evidence type="ECO:0000256" key="4">
    <source>
        <dbReference type="ARBA" id="ARBA00011245"/>
    </source>
</evidence>
<proteinExistence type="inferred from homology"/>
<keyword evidence="11 15" id="KW-0648">Protein biosynthesis</keyword>
<gene>
    <name evidence="15" type="primary">ileS</name>
    <name evidence="18" type="ORF">COX22_02425</name>
</gene>
<dbReference type="GO" id="GO:0005524">
    <property type="term" value="F:ATP binding"/>
    <property type="evidence" value="ECO:0007669"/>
    <property type="project" value="UniProtKB-UniRule"/>
</dbReference>
<comment type="similarity">
    <text evidence="3 15">Belongs to the class-I aminoacyl-tRNA synthetase family. IleS type 2 subfamily.</text>
</comment>
<evidence type="ECO:0000256" key="14">
    <source>
        <dbReference type="ARBA" id="ARBA00048359"/>
    </source>
</evidence>
<evidence type="ECO:0000256" key="5">
    <source>
        <dbReference type="ARBA" id="ARBA00022490"/>
    </source>
</evidence>
<comment type="subcellular location">
    <subcellularLocation>
        <location evidence="2 15">Cytoplasm</location>
    </subcellularLocation>
</comment>
<dbReference type="Pfam" id="PF19302">
    <property type="entry name" value="DUF5915"/>
    <property type="match status" value="1"/>
</dbReference>
<keyword evidence="5 15" id="KW-0963">Cytoplasm</keyword>
<dbReference type="InterPro" id="IPR001412">
    <property type="entry name" value="aa-tRNA-synth_I_CS"/>
</dbReference>
<dbReference type="Pfam" id="PF00133">
    <property type="entry name" value="tRNA-synt_1"/>
    <property type="match status" value="1"/>
</dbReference>
<dbReference type="GO" id="GO:0002161">
    <property type="term" value="F:aminoacyl-tRNA deacylase activity"/>
    <property type="evidence" value="ECO:0007669"/>
    <property type="project" value="InterPro"/>
</dbReference>
<evidence type="ECO:0000256" key="1">
    <source>
        <dbReference type="ARBA" id="ARBA00001947"/>
    </source>
</evidence>
<comment type="caution">
    <text evidence="18">The sequence shown here is derived from an EMBL/GenBank/DDBJ whole genome shotgun (WGS) entry which is preliminary data.</text>
</comment>